<dbReference type="OrthoDB" id="24753at10239"/>
<protein>
    <submittedName>
        <fullName evidence="1">Rnf-Nqr</fullName>
    </submittedName>
</protein>
<evidence type="ECO:0000313" key="2">
    <source>
        <dbReference type="Proteomes" id="UP000006523"/>
    </source>
</evidence>
<dbReference type="KEGG" id="vg:10327478"/>
<accession>E3SIF7</accession>
<organism evidence="1 2">
    <name type="scientific">Synechococcus phage S-SM1</name>
    <dbReference type="NCBI Taxonomy" id="444859"/>
    <lineage>
        <taxon>Viruses</taxon>
        <taxon>Duplodnaviria</taxon>
        <taxon>Heunggongvirae</taxon>
        <taxon>Uroviricota</taxon>
        <taxon>Caudoviricetes</taxon>
        <taxon>Pantevenvirales</taxon>
        <taxon>Kyanoviridae</taxon>
        <taxon>Thetisvirus</taxon>
        <taxon>Thetisvirus ssm1</taxon>
    </lineage>
</organism>
<proteinExistence type="predicted"/>
<gene>
    <name evidence="1" type="ORF">SSM1_150</name>
</gene>
<dbReference type="GeneID" id="10327478"/>
<dbReference type="Proteomes" id="UP000006523">
    <property type="component" value="Segment"/>
</dbReference>
<reference evidence="1 2" key="1">
    <citation type="journal article" date="2010" name="Environ. Microbiol.">
        <title>Genomic analysis of oceanic cyanobacterial myoviruses compared with T4-like myoviruses from diverse hosts and environments.</title>
        <authorList>
            <person name="Sullivan M.B."/>
            <person name="Huang K.H."/>
            <person name="Ignacio-Espinoza J.C."/>
            <person name="Berlin A.M."/>
            <person name="Kelly L."/>
            <person name="Weigele P.R."/>
            <person name="DeFrancesco A.S."/>
            <person name="Kern S.E."/>
            <person name="Thompson L.R."/>
            <person name="Young S."/>
            <person name="Yandava C."/>
            <person name="Fu R."/>
            <person name="Krastins B."/>
            <person name="Chase M."/>
            <person name="Sarracino D."/>
            <person name="Osburne M.S."/>
            <person name="Henn M.R."/>
            <person name="Chisholm S.W."/>
        </authorList>
    </citation>
    <scope>NUCLEOTIDE SEQUENCE [LARGE SCALE GENOMIC DNA]</scope>
    <source>
        <strain evidence="1">6501-1</strain>
    </source>
</reference>
<name>E3SIF7_9CAUD</name>
<keyword evidence="2" id="KW-1185">Reference proteome</keyword>
<evidence type="ECO:0000313" key="1">
    <source>
        <dbReference type="EMBL" id="ADO97200.1"/>
    </source>
</evidence>
<dbReference type="EMBL" id="GU071094">
    <property type="protein sequence ID" value="ADO97200.1"/>
    <property type="molecule type" value="Genomic_DNA"/>
</dbReference>
<sequence length="32" mass="3454">MVTNVAIVANAVRHWDDVKSGTPVVQCDSDLL</sequence>
<dbReference type="RefSeq" id="YP_004323041.1">
    <property type="nucleotide sequence ID" value="NC_015282.1"/>
</dbReference>